<gene>
    <name evidence="2" type="ORF">A2Y64_03720</name>
</gene>
<evidence type="ECO:0000256" key="1">
    <source>
        <dbReference type="SAM" id="SignalP"/>
    </source>
</evidence>
<dbReference type="Proteomes" id="UP000177187">
    <property type="component" value="Unassembled WGS sequence"/>
</dbReference>
<dbReference type="STRING" id="1817816.A2Y64_03720"/>
<evidence type="ECO:0000313" key="2">
    <source>
        <dbReference type="EMBL" id="OGD71818.1"/>
    </source>
</evidence>
<feature type="chain" id="PRO_5009518396" evidence="1">
    <location>
        <begin position="21"/>
        <end position="366"/>
    </location>
</feature>
<comment type="caution">
    <text evidence="2">The sequence shown here is derived from an EMBL/GenBank/DDBJ whole genome shotgun (WGS) entry which is preliminary data.</text>
</comment>
<dbReference type="EMBL" id="MFAF01000140">
    <property type="protein sequence ID" value="OGD71818.1"/>
    <property type="molecule type" value="Genomic_DNA"/>
</dbReference>
<evidence type="ECO:0000313" key="3">
    <source>
        <dbReference type="Proteomes" id="UP000177187"/>
    </source>
</evidence>
<protein>
    <submittedName>
        <fullName evidence="2">Uncharacterized protein</fullName>
    </submittedName>
</protein>
<reference evidence="2 3" key="1">
    <citation type="journal article" date="2016" name="Nat. Commun.">
        <title>Thousands of microbial genomes shed light on interconnected biogeochemical processes in an aquifer system.</title>
        <authorList>
            <person name="Anantharaman K."/>
            <person name="Brown C.T."/>
            <person name="Hug L.A."/>
            <person name="Sharon I."/>
            <person name="Castelle C.J."/>
            <person name="Probst A.J."/>
            <person name="Thomas B.C."/>
            <person name="Singh A."/>
            <person name="Wilkins M.J."/>
            <person name="Karaoz U."/>
            <person name="Brodie E.L."/>
            <person name="Williams K.H."/>
            <person name="Hubbard S.S."/>
            <person name="Banfield J.F."/>
        </authorList>
    </citation>
    <scope>NUCLEOTIDE SEQUENCE [LARGE SCALE GENOMIC DNA]</scope>
</reference>
<organism evidence="2 3">
    <name type="scientific">Candidatus Coatesbacteria bacterium RBG_13_66_14</name>
    <dbReference type="NCBI Taxonomy" id="1817816"/>
    <lineage>
        <taxon>Bacteria</taxon>
        <taxon>Candidatus Coatesiibacteriota</taxon>
    </lineage>
</organism>
<name>A0A1F5EWM1_9BACT</name>
<sequence>MIRVVTLLALVLATLTLALGDRVGEGDVKVTLPGPEWQYEDYGNELYAWWPNPDDPDFDFGSLSVYTFQVSPVSEAEGRADLADTMDALAGLLDKNIQDNYLVIELGDAIRQTEPYLMVGRYYTDEAFGWGDEGEEAQRFYNLDAFYLRGDHVFAANFYTVLDKADEVKGIMLEILSDLELPESEADRYTDGEVADLGGFTVTLGDGPWIAVEDFGSASLTAYDGFDKMANLMLYWVNEPVEGEKTAATLKDELRVFLDEYFTGFEVKYIGDGFAREGESPYAAWAYHVDMGLGEEYHYDAQQIVAGQSYYIEAVVPAAYEARMAPVVVKMAEGTVIAPGAGAYDDLWNLIEGYDEEMPEEPGDGE</sequence>
<keyword evidence="1" id="KW-0732">Signal</keyword>
<dbReference type="AlphaFoldDB" id="A0A1F5EWM1"/>
<proteinExistence type="predicted"/>
<feature type="signal peptide" evidence="1">
    <location>
        <begin position="1"/>
        <end position="20"/>
    </location>
</feature>
<accession>A0A1F5EWM1</accession>